<keyword evidence="1" id="KW-0812">Transmembrane</keyword>
<feature type="transmembrane region" description="Helical" evidence="1">
    <location>
        <begin position="6"/>
        <end position="24"/>
    </location>
</feature>
<keyword evidence="3" id="KW-1185">Reference proteome</keyword>
<proteinExistence type="predicted"/>
<dbReference type="RefSeq" id="WP_007131369.1">
    <property type="nucleotide sequence ID" value="NZ_CP139098.1"/>
</dbReference>
<evidence type="ECO:0000313" key="2">
    <source>
        <dbReference type="EMBL" id="MBP1894126.1"/>
    </source>
</evidence>
<name>A0ABS4FCZ6_9BACL</name>
<organism evidence="2 3">
    <name type="scientific">Paenibacillus lactis</name>
    <dbReference type="NCBI Taxonomy" id="228574"/>
    <lineage>
        <taxon>Bacteria</taxon>
        <taxon>Bacillati</taxon>
        <taxon>Bacillota</taxon>
        <taxon>Bacilli</taxon>
        <taxon>Bacillales</taxon>
        <taxon>Paenibacillaceae</taxon>
        <taxon>Paenibacillus</taxon>
    </lineage>
</organism>
<dbReference type="GeneID" id="95405179"/>
<accession>A0ABS4FCZ6</accession>
<dbReference type="EMBL" id="JAGGKI010000007">
    <property type="protein sequence ID" value="MBP1894126.1"/>
    <property type="molecule type" value="Genomic_DNA"/>
</dbReference>
<evidence type="ECO:0000256" key="1">
    <source>
        <dbReference type="SAM" id="Phobius"/>
    </source>
</evidence>
<evidence type="ECO:0000313" key="3">
    <source>
        <dbReference type="Proteomes" id="UP000706926"/>
    </source>
</evidence>
<sequence length="61" mass="7070">MEFIGIGFLLVGVIALVLAVRYAIDTSKMITRMDAMLHEMRLLRKDIRELKDNKHIVDKKV</sequence>
<dbReference type="Proteomes" id="UP000706926">
    <property type="component" value="Unassembled WGS sequence"/>
</dbReference>
<evidence type="ECO:0008006" key="4">
    <source>
        <dbReference type="Google" id="ProtNLM"/>
    </source>
</evidence>
<keyword evidence="1" id="KW-0472">Membrane</keyword>
<protein>
    <recommendedName>
        <fullName evidence="4">DUF4083 domain-containing protein</fullName>
    </recommendedName>
</protein>
<gene>
    <name evidence="2" type="ORF">J2Z18_003229</name>
</gene>
<comment type="caution">
    <text evidence="2">The sequence shown here is derived from an EMBL/GenBank/DDBJ whole genome shotgun (WGS) entry which is preliminary data.</text>
</comment>
<keyword evidence="1" id="KW-1133">Transmembrane helix</keyword>
<reference evidence="2 3" key="1">
    <citation type="submission" date="2021-03" db="EMBL/GenBank/DDBJ databases">
        <title>Genomic Encyclopedia of Type Strains, Phase IV (KMG-IV): sequencing the most valuable type-strain genomes for metagenomic binning, comparative biology and taxonomic classification.</title>
        <authorList>
            <person name="Goeker M."/>
        </authorList>
    </citation>
    <scope>NUCLEOTIDE SEQUENCE [LARGE SCALE GENOMIC DNA]</scope>
    <source>
        <strain evidence="2 3">DSM 15596</strain>
    </source>
</reference>